<feature type="signal peptide" evidence="2">
    <location>
        <begin position="1"/>
        <end position="29"/>
    </location>
</feature>
<dbReference type="OrthoDB" id="8629566at2"/>
<dbReference type="Gene3D" id="3.40.190.10">
    <property type="entry name" value="Periplasmic binding protein-like II"/>
    <property type="match status" value="1"/>
</dbReference>
<comment type="similarity">
    <text evidence="1">Belongs to the UPF0065 (bug) family.</text>
</comment>
<feature type="chain" id="PRO_5014801276" description="Tripartite tricarboxylate transporter substrate binding protein" evidence="2">
    <location>
        <begin position="30"/>
        <end position="328"/>
    </location>
</feature>
<keyword evidence="4" id="KW-1185">Reference proteome</keyword>
<dbReference type="Pfam" id="PF03401">
    <property type="entry name" value="TctC"/>
    <property type="match status" value="1"/>
</dbReference>
<sequence>MRTRRNSLIRLMGALLVPGLLFAPIAAQSQGTYPSHPVTMIVPFGAGSTTDVLARIVANGLSARLDVPVIVQNKPGAGGNIGAAIAARATLDGYTLLVGPTSTNAVNPSLFKNLRFDPLKDFRPITNLAKSANILVVHPDVPAKNVSELIALIQEQEYAYASTGNGGSMHLSGELFRTMTKGKMLHVPYKGGGDALADLLPGRVPMMFCNVPLCLPHITSGKLRALAVTTEKRSALLPEVPTVAESGLPGYDVSGWFGLFVPTGTDEAIVQRLNREVLAILETPDVQKQLLTLGAEPDGSSSQSFTAFVQSEFDKWAKVIKEAGISVE</sequence>
<evidence type="ECO:0000313" key="4">
    <source>
        <dbReference type="Proteomes" id="UP000234328"/>
    </source>
</evidence>
<comment type="caution">
    <text evidence="3">The sequence shown here is derived from an EMBL/GenBank/DDBJ whole genome shotgun (WGS) entry which is preliminary data.</text>
</comment>
<dbReference type="CDD" id="cd13578">
    <property type="entry name" value="PBP2_Bug27"/>
    <property type="match status" value="1"/>
</dbReference>
<dbReference type="PANTHER" id="PTHR42928:SF5">
    <property type="entry name" value="BLR1237 PROTEIN"/>
    <property type="match status" value="1"/>
</dbReference>
<dbReference type="AlphaFoldDB" id="A0A2N4UHW7"/>
<gene>
    <name evidence="3" type="ORF">CR155_07625</name>
</gene>
<dbReference type="PANTHER" id="PTHR42928">
    <property type="entry name" value="TRICARBOXYLATE-BINDING PROTEIN"/>
    <property type="match status" value="1"/>
</dbReference>
<dbReference type="InterPro" id="IPR042100">
    <property type="entry name" value="Bug_dom1"/>
</dbReference>
<dbReference type="Proteomes" id="UP000234328">
    <property type="component" value="Unassembled WGS sequence"/>
</dbReference>
<evidence type="ECO:0000256" key="1">
    <source>
        <dbReference type="ARBA" id="ARBA00006987"/>
    </source>
</evidence>
<dbReference type="EMBL" id="PDNV01000004">
    <property type="protein sequence ID" value="PLC54624.1"/>
    <property type="molecule type" value="Genomic_DNA"/>
</dbReference>
<evidence type="ECO:0000313" key="3">
    <source>
        <dbReference type="EMBL" id="PLC54624.1"/>
    </source>
</evidence>
<keyword evidence="2" id="KW-0732">Signal</keyword>
<evidence type="ECO:0008006" key="5">
    <source>
        <dbReference type="Google" id="ProtNLM"/>
    </source>
</evidence>
<name>A0A2N4UHW7_9BURK</name>
<accession>A0A2N4UHW7</accession>
<organism evidence="3 4">
    <name type="scientific">Pollutimonas nitritireducens</name>
    <dbReference type="NCBI Taxonomy" id="2045209"/>
    <lineage>
        <taxon>Bacteria</taxon>
        <taxon>Pseudomonadati</taxon>
        <taxon>Pseudomonadota</taxon>
        <taxon>Betaproteobacteria</taxon>
        <taxon>Burkholderiales</taxon>
        <taxon>Alcaligenaceae</taxon>
        <taxon>Pollutimonas</taxon>
    </lineage>
</organism>
<reference evidence="3 4" key="1">
    <citation type="submission" date="2017-10" db="EMBL/GenBank/DDBJ databases">
        <title>Two draft genome sequences of Pusillimonas sp. strains isolated from a nitrate- and radionuclide-contaminated groundwater in Russia.</title>
        <authorList>
            <person name="Grouzdev D.S."/>
            <person name="Tourova T.P."/>
            <person name="Goeva M.A."/>
            <person name="Babich T.L."/>
            <person name="Sokolova D.S."/>
            <person name="Abdullin R."/>
            <person name="Poltaraus A.B."/>
            <person name="Toshchakov S.V."/>
            <person name="Nazina T.N."/>
        </authorList>
    </citation>
    <scope>NUCLEOTIDE SEQUENCE [LARGE SCALE GENOMIC DNA]</scope>
    <source>
        <strain evidence="3 4">JR1/69-2-13</strain>
    </source>
</reference>
<proteinExistence type="inferred from homology"/>
<evidence type="ECO:0000256" key="2">
    <source>
        <dbReference type="SAM" id="SignalP"/>
    </source>
</evidence>
<protein>
    <recommendedName>
        <fullName evidence="5">Tripartite tricarboxylate transporter substrate binding protein</fullName>
    </recommendedName>
</protein>
<dbReference type="Gene3D" id="3.40.190.150">
    <property type="entry name" value="Bordetella uptake gene, domain 1"/>
    <property type="match status" value="1"/>
</dbReference>
<dbReference type="InterPro" id="IPR005064">
    <property type="entry name" value="BUG"/>
</dbReference>
<dbReference type="SUPFAM" id="SSF53850">
    <property type="entry name" value="Periplasmic binding protein-like II"/>
    <property type="match status" value="1"/>
</dbReference>
<dbReference type="PIRSF" id="PIRSF017082">
    <property type="entry name" value="YflP"/>
    <property type="match status" value="1"/>
</dbReference>